<evidence type="ECO:0000256" key="1">
    <source>
        <dbReference type="SAM" id="MobiDB-lite"/>
    </source>
</evidence>
<feature type="region of interest" description="Disordered" evidence="1">
    <location>
        <begin position="1"/>
        <end position="89"/>
    </location>
</feature>
<feature type="non-terminal residue" evidence="2">
    <location>
        <position position="89"/>
    </location>
</feature>
<feature type="compositionally biased region" description="Basic and acidic residues" evidence="1">
    <location>
        <begin position="48"/>
        <end position="72"/>
    </location>
</feature>
<reference evidence="2" key="1">
    <citation type="submission" date="2020-02" db="EMBL/GenBank/DDBJ databases">
        <authorList>
            <person name="Meier V. D."/>
        </authorList>
    </citation>
    <scope>NUCLEOTIDE SEQUENCE</scope>
    <source>
        <strain evidence="2">AVDCRST_MAG58</strain>
    </source>
</reference>
<name>A0A6J4RKB5_9ACTN</name>
<organism evidence="2">
    <name type="scientific">uncultured Rubrobacteraceae bacterium</name>
    <dbReference type="NCBI Taxonomy" id="349277"/>
    <lineage>
        <taxon>Bacteria</taxon>
        <taxon>Bacillati</taxon>
        <taxon>Actinomycetota</taxon>
        <taxon>Rubrobacteria</taxon>
        <taxon>Rubrobacterales</taxon>
        <taxon>Rubrobacteraceae</taxon>
        <taxon>environmental samples</taxon>
    </lineage>
</organism>
<accession>A0A6J4RKB5</accession>
<gene>
    <name evidence="2" type="ORF">AVDCRST_MAG58-4096</name>
</gene>
<evidence type="ECO:0000313" key="2">
    <source>
        <dbReference type="EMBL" id="CAA9473376.1"/>
    </source>
</evidence>
<feature type="compositionally biased region" description="Low complexity" evidence="1">
    <location>
        <begin position="74"/>
        <end position="89"/>
    </location>
</feature>
<feature type="non-terminal residue" evidence="2">
    <location>
        <position position="1"/>
    </location>
</feature>
<sequence>VVERGPGPEGVHGQRGSGRGREQDLRARPGRRRGVVVDGRVSHRQGHGRADRRALHLGRDTRPGVPHGRESAARPPLRGRGLLRPRGGD</sequence>
<feature type="compositionally biased region" description="Gly residues" evidence="1">
    <location>
        <begin position="7"/>
        <end position="17"/>
    </location>
</feature>
<protein>
    <submittedName>
        <fullName evidence="2">Uncharacterized protein</fullName>
    </submittedName>
</protein>
<dbReference type="AlphaFoldDB" id="A0A6J4RKB5"/>
<proteinExistence type="predicted"/>
<dbReference type="EMBL" id="CADCVF010000084">
    <property type="protein sequence ID" value="CAA9473376.1"/>
    <property type="molecule type" value="Genomic_DNA"/>
</dbReference>